<proteinExistence type="predicted"/>
<dbReference type="EMBL" id="BK015447">
    <property type="protein sequence ID" value="DAE07280.1"/>
    <property type="molecule type" value="Genomic_DNA"/>
</dbReference>
<accession>A0A8S5PKK4</accession>
<protein>
    <submittedName>
        <fullName evidence="1">Uncharacterized protein</fullName>
    </submittedName>
</protein>
<organism evidence="1">
    <name type="scientific">Siphoviridae sp. ctOSJ35</name>
    <dbReference type="NCBI Taxonomy" id="2825479"/>
    <lineage>
        <taxon>Viruses</taxon>
        <taxon>Duplodnaviria</taxon>
        <taxon>Heunggongvirae</taxon>
        <taxon>Uroviricota</taxon>
        <taxon>Caudoviricetes</taxon>
    </lineage>
</organism>
<reference evidence="1" key="1">
    <citation type="journal article" date="2021" name="Proc. Natl. Acad. Sci. U.S.A.">
        <title>A Catalog of Tens of Thousands of Viruses from Human Metagenomes Reveals Hidden Associations with Chronic Diseases.</title>
        <authorList>
            <person name="Tisza M.J."/>
            <person name="Buck C.B."/>
        </authorList>
    </citation>
    <scope>NUCLEOTIDE SEQUENCE</scope>
    <source>
        <strain evidence="1">CtOSJ35</strain>
    </source>
</reference>
<evidence type="ECO:0000313" key="1">
    <source>
        <dbReference type="EMBL" id="DAE07280.1"/>
    </source>
</evidence>
<sequence>MFDKDTKDARLKTTGVLILLNQYFYLTQLDLSNLEQLILILNSLKREADALSNDGKGGSRVVISGFYLTDWIDDAMTIYNGALELINVVSKDKEKK</sequence>
<name>A0A8S5PKK4_9CAUD</name>